<dbReference type="PANTHER" id="PTHR12919">
    <property type="entry name" value="30S RIBOSOMAL PROTEIN S16"/>
    <property type="match status" value="1"/>
</dbReference>
<dbReference type="EMBL" id="LPNM01000007">
    <property type="protein sequence ID" value="OEJ85267.1"/>
    <property type="molecule type" value="Genomic_DNA"/>
</dbReference>
<dbReference type="OrthoDB" id="407221at2759"/>
<sequence>MAKGLVRIRLARFGRKHTPKYNIVVTHNTKARDAKPIEVLGTYDPIPKPRTMKEIKNNVTPVKEIHLDMDKSKYWVSVGAQPSDTVLKLFMKCGILTPDFAKNKKFYPANKDVESPLKIMDQVENL</sequence>
<dbReference type="SUPFAM" id="SSF54565">
    <property type="entry name" value="Ribosomal protein S16"/>
    <property type="match status" value="1"/>
</dbReference>
<dbReference type="HAMAP" id="MF_00385">
    <property type="entry name" value="Ribosomal_bS16"/>
    <property type="match status" value="1"/>
</dbReference>
<reference evidence="5" key="1">
    <citation type="journal article" date="2016" name="Genome Announc.">
        <title>Genome sequences of three species of Hanseniaspora isolated from spontaneous wine fermentations.</title>
        <authorList>
            <person name="Sternes P.R."/>
            <person name="Lee D."/>
            <person name="Kutyna D.R."/>
            <person name="Borneman A.R."/>
        </authorList>
    </citation>
    <scope>NUCLEOTIDE SEQUENCE [LARGE SCALE GENOMIC DNA]</scope>
    <source>
        <strain evidence="5">AWRI3579</strain>
    </source>
</reference>
<dbReference type="AlphaFoldDB" id="A0A1E5REE3"/>
<keyword evidence="5" id="KW-1185">Reference proteome</keyword>
<evidence type="ECO:0000256" key="1">
    <source>
        <dbReference type="ARBA" id="ARBA00006668"/>
    </source>
</evidence>
<comment type="caution">
    <text evidence="4">The sequence shown here is derived from an EMBL/GenBank/DDBJ whole genome shotgun (WGS) entry which is preliminary data.</text>
</comment>
<dbReference type="InterPro" id="IPR020592">
    <property type="entry name" value="Ribosomal_bS16_CS"/>
</dbReference>
<dbReference type="Gene3D" id="3.30.1320.10">
    <property type="match status" value="1"/>
</dbReference>
<dbReference type="NCBIfam" id="TIGR00002">
    <property type="entry name" value="S16"/>
    <property type="match status" value="1"/>
</dbReference>
<evidence type="ECO:0000313" key="4">
    <source>
        <dbReference type="EMBL" id="OEJ85267.1"/>
    </source>
</evidence>
<dbReference type="InterPro" id="IPR023803">
    <property type="entry name" value="Ribosomal_bS16_dom_sf"/>
</dbReference>
<keyword evidence="2 4" id="KW-0689">Ribosomal protein</keyword>
<name>A0A1E5REE3_9ASCO</name>
<dbReference type="InterPro" id="IPR000307">
    <property type="entry name" value="Ribosomal_bS16"/>
</dbReference>
<evidence type="ECO:0000256" key="3">
    <source>
        <dbReference type="ARBA" id="ARBA00023274"/>
    </source>
</evidence>
<dbReference type="PANTHER" id="PTHR12919:SF20">
    <property type="entry name" value="SMALL RIBOSOMAL SUBUNIT PROTEIN BS16M"/>
    <property type="match status" value="1"/>
</dbReference>
<dbReference type="FunFam" id="3.30.1320.10:FF:000013">
    <property type="entry name" value="Mitochondrial ribosomal protein"/>
    <property type="match status" value="1"/>
</dbReference>
<dbReference type="GO" id="GO:0005763">
    <property type="term" value="C:mitochondrial small ribosomal subunit"/>
    <property type="evidence" value="ECO:0007669"/>
    <property type="project" value="TreeGrafter"/>
</dbReference>
<comment type="similarity">
    <text evidence="1">Belongs to the bacterial ribosomal protein bS16 family.</text>
</comment>
<dbReference type="FunCoup" id="A0A1E5REE3">
    <property type="interactions" value="770"/>
</dbReference>
<organism evidence="4 5">
    <name type="scientific">Hanseniaspora osmophila</name>
    <dbReference type="NCBI Taxonomy" id="56408"/>
    <lineage>
        <taxon>Eukaryota</taxon>
        <taxon>Fungi</taxon>
        <taxon>Dikarya</taxon>
        <taxon>Ascomycota</taxon>
        <taxon>Saccharomycotina</taxon>
        <taxon>Saccharomycetes</taxon>
        <taxon>Saccharomycodales</taxon>
        <taxon>Saccharomycodaceae</taxon>
        <taxon>Hanseniaspora</taxon>
    </lineage>
</organism>
<dbReference type="Proteomes" id="UP000095728">
    <property type="component" value="Unassembled WGS sequence"/>
</dbReference>
<gene>
    <name evidence="4" type="ORF">AWRI3579_g2443</name>
</gene>
<dbReference type="GO" id="GO:0032543">
    <property type="term" value="P:mitochondrial translation"/>
    <property type="evidence" value="ECO:0007669"/>
    <property type="project" value="TreeGrafter"/>
</dbReference>
<evidence type="ECO:0000313" key="5">
    <source>
        <dbReference type="Proteomes" id="UP000095728"/>
    </source>
</evidence>
<dbReference type="PROSITE" id="PS00732">
    <property type="entry name" value="RIBOSOMAL_S16"/>
    <property type="match status" value="1"/>
</dbReference>
<protein>
    <submittedName>
        <fullName evidence="4">37S ribosomal protein S16, mitochondrial</fullName>
    </submittedName>
</protein>
<keyword evidence="3" id="KW-0687">Ribonucleoprotein</keyword>
<dbReference type="GO" id="GO:0003735">
    <property type="term" value="F:structural constituent of ribosome"/>
    <property type="evidence" value="ECO:0007669"/>
    <property type="project" value="InterPro"/>
</dbReference>
<evidence type="ECO:0000256" key="2">
    <source>
        <dbReference type="ARBA" id="ARBA00022980"/>
    </source>
</evidence>
<proteinExistence type="inferred from homology"/>
<dbReference type="STRING" id="56408.A0A1E5REE3"/>
<dbReference type="InParanoid" id="A0A1E5REE3"/>
<dbReference type="Pfam" id="PF00886">
    <property type="entry name" value="Ribosomal_S16"/>
    <property type="match status" value="1"/>
</dbReference>
<accession>A0A1E5REE3</accession>